<evidence type="ECO:0000256" key="5">
    <source>
        <dbReference type="ARBA" id="ARBA00023136"/>
    </source>
</evidence>
<dbReference type="InterPro" id="IPR036259">
    <property type="entry name" value="MFS_trans_sf"/>
</dbReference>
<dbReference type="GO" id="GO:0005886">
    <property type="term" value="C:plasma membrane"/>
    <property type="evidence" value="ECO:0007669"/>
    <property type="project" value="UniProtKB-SubCell"/>
</dbReference>
<dbReference type="SUPFAM" id="SSF103473">
    <property type="entry name" value="MFS general substrate transporter"/>
    <property type="match status" value="1"/>
</dbReference>
<evidence type="ECO:0000256" key="4">
    <source>
        <dbReference type="ARBA" id="ARBA00022989"/>
    </source>
</evidence>
<feature type="transmembrane region" description="Helical" evidence="6">
    <location>
        <begin position="179"/>
        <end position="202"/>
    </location>
</feature>
<feature type="domain" description="Major facilitator superfamily (MFS) profile" evidence="7">
    <location>
        <begin position="24"/>
        <end position="399"/>
    </location>
</feature>
<dbReference type="Proteomes" id="UP000255467">
    <property type="component" value="Unassembled WGS sequence"/>
</dbReference>
<dbReference type="InterPro" id="IPR050189">
    <property type="entry name" value="MFS_Efflux_Transporters"/>
</dbReference>
<comment type="subcellular location">
    <subcellularLocation>
        <location evidence="1">Cell membrane</location>
        <topology evidence="1">Multi-pass membrane protein</topology>
    </subcellularLocation>
</comment>
<reference evidence="8 9" key="1">
    <citation type="submission" date="2018-06" db="EMBL/GenBank/DDBJ databases">
        <authorList>
            <consortium name="Pathogen Informatics"/>
            <person name="Doyle S."/>
        </authorList>
    </citation>
    <scope>NUCLEOTIDE SEQUENCE [LARGE SCALE GENOMIC DNA]</scope>
    <source>
        <strain evidence="8 9">NCTC1934</strain>
    </source>
</reference>
<keyword evidence="4 6" id="KW-1133">Transmembrane helix</keyword>
<dbReference type="OrthoDB" id="9814237at2"/>
<protein>
    <submittedName>
        <fullName evidence="8">Purine ribonucleoside efflux pump nepI</fullName>
    </submittedName>
</protein>
<dbReference type="RefSeq" id="WP_081592664.1">
    <property type="nucleotide sequence ID" value="NZ_JADLRH010000005.1"/>
</dbReference>
<dbReference type="EMBL" id="UGRY01000002">
    <property type="protein sequence ID" value="SUA72976.1"/>
    <property type="molecule type" value="Genomic_DNA"/>
</dbReference>
<dbReference type="GO" id="GO:0022857">
    <property type="term" value="F:transmembrane transporter activity"/>
    <property type="evidence" value="ECO:0007669"/>
    <property type="project" value="InterPro"/>
</dbReference>
<feature type="transmembrane region" description="Helical" evidence="6">
    <location>
        <begin position="91"/>
        <end position="110"/>
    </location>
</feature>
<gene>
    <name evidence="8" type="primary">nepI_1</name>
    <name evidence="8" type="ORF">NCTC1934_00408</name>
</gene>
<evidence type="ECO:0000256" key="3">
    <source>
        <dbReference type="ARBA" id="ARBA00022692"/>
    </source>
</evidence>
<keyword evidence="3 6" id="KW-0812">Transmembrane</keyword>
<keyword evidence="9" id="KW-1185">Reference proteome</keyword>
<feature type="transmembrane region" description="Helical" evidence="6">
    <location>
        <begin position="222"/>
        <end position="243"/>
    </location>
</feature>
<feature type="transmembrane region" description="Helical" evidence="6">
    <location>
        <begin position="347"/>
        <end position="367"/>
    </location>
</feature>
<evidence type="ECO:0000259" key="7">
    <source>
        <dbReference type="PROSITE" id="PS50850"/>
    </source>
</evidence>
<keyword evidence="5 6" id="KW-0472">Membrane</keyword>
<dbReference type="PANTHER" id="PTHR43124:SF3">
    <property type="entry name" value="CHLORAMPHENICOL EFFLUX PUMP RV0191"/>
    <property type="match status" value="1"/>
</dbReference>
<dbReference type="PANTHER" id="PTHR43124">
    <property type="entry name" value="PURINE EFFLUX PUMP PBUE"/>
    <property type="match status" value="1"/>
</dbReference>
<evidence type="ECO:0000256" key="1">
    <source>
        <dbReference type="ARBA" id="ARBA00004651"/>
    </source>
</evidence>
<feature type="transmembrane region" description="Helical" evidence="6">
    <location>
        <begin position="116"/>
        <end position="138"/>
    </location>
</feature>
<evidence type="ECO:0000313" key="8">
    <source>
        <dbReference type="EMBL" id="SUA72976.1"/>
    </source>
</evidence>
<organism evidence="8 9">
    <name type="scientific">Nocardia otitidiscaviarum</name>
    <dbReference type="NCBI Taxonomy" id="1823"/>
    <lineage>
        <taxon>Bacteria</taxon>
        <taxon>Bacillati</taxon>
        <taxon>Actinomycetota</taxon>
        <taxon>Actinomycetes</taxon>
        <taxon>Mycobacteriales</taxon>
        <taxon>Nocardiaceae</taxon>
        <taxon>Nocardia</taxon>
    </lineage>
</organism>
<name>A0A378Y6Y4_9NOCA</name>
<dbReference type="AlphaFoldDB" id="A0A378Y6Y4"/>
<accession>A0A378Y6Y4</accession>
<proteinExistence type="predicted"/>
<dbReference type="InterPro" id="IPR011701">
    <property type="entry name" value="MFS"/>
</dbReference>
<dbReference type="Pfam" id="PF07690">
    <property type="entry name" value="MFS_1"/>
    <property type="match status" value="1"/>
</dbReference>
<feature type="transmembrane region" description="Helical" evidence="6">
    <location>
        <begin position="56"/>
        <end position="79"/>
    </location>
</feature>
<feature type="transmembrane region" description="Helical" evidence="6">
    <location>
        <begin position="373"/>
        <end position="392"/>
    </location>
</feature>
<feature type="transmembrane region" description="Helical" evidence="6">
    <location>
        <begin position="255"/>
        <end position="275"/>
    </location>
</feature>
<keyword evidence="2" id="KW-1003">Cell membrane</keyword>
<dbReference type="InterPro" id="IPR020846">
    <property type="entry name" value="MFS_dom"/>
</dbReference>
<dbReference type="PROSITE" id="PS50850">
    <property type="entry name" value="MFS"/>
    <property type="match status" value="1"/>
</dbReference>
<evidence type="ECO:0000313" key="9">
    <source>
        <dbReference type="Proteomes" id="UP000255467"/>
    </source>
</evidence>
<sequence>MEHVEEVAKTAVAQCNSAQPRYWAGVAALAGGTFTVVTSEMLPVGLLTPMSEALRISAGTAGLSLTVTGLVAAVSAPLLTAWGGRFDRRTMLAALMAVVLLGNLGTAWAPGPVALIAARVLVGVGMGGVWAIAAGLAVRLVPPRSVGSATALVFSGVAVASVLGVPAGTFIGAVAGWRAAFAVVAGLGLLVGAAMLACLPKLPAEQAVSLRAALGRARIPRVRTGLVVIAFLVTGHFAAYTYIRPVLESRAHAGASLVSTLLLVYGITGVLGNFASGALAARSPRRTLMVIATTLGATVSLLPVLGAALPAAVLLVAVWGLAYGGVSVSAQLWLAAADPTARESVSALFVAVFNAAIAAGALLGGLVTDRLGVAAAMVVGGLFGFAALLAAATGHAPASPRP</sequence>
<dbReference type="CDD" id="cd17324">
    <property type="entry name" value="MFS_NepI_like"/>
    <property type="match status" value="1"/>
</dbReference>
<feature type="transmembrane region" description="Helical" evidence="6">
    <location>
        <begin position="150"/>
        <end position="173"/>
    </location>
</feature>
<dbReference type="STRING" id="1406858.GCA_000710895_01562"/>
<evidence type="ECO:0000256" key="2">
    <source>
        <dbReference type="ARBA" id="ARBA00022475"/>
    </source>
</evidence>
<dbReference type="Gene3D" id="1.20.1250.20">
    <property type="entry name" value="MFS general substrate transporter like domains"/>
    <property type="match status" value="1"/>
</dbReference>
<feature type="transmembrane region" description="Helical" evidence="6">
    <location>
        <begin position="311"/>
        <end position="335"/>
    </location>
</feature>
<evidence type="ECO:0000256" key="6">
    <source>
        <dbReference type="SAM" id="Phobius"/>
    </source>
</evidence>